<proteinExistence type="predicted"/>
<keyword evidence="2" id="KW-0812">Transmembrane</keyword>
<protein>
    <submittedName>
        <fullName evidence="3">Uncharacterized protein</fullName>
    </submittedName>
</protein>
<accession>A0AA95KKJ2</accession>
<feature type="region of interest" description="Disordered" evidence="1">
    <location>
        <begin position="116"/>
        <end position="200"/>
    </location>
</feature>
<keyword evidence="2" id="KW-1133">Transmembrane helix</keyword>
<keyword evidence="2" id="KW-0472">Membrane</keyword>
<dbReference type="AlphaFoldDB" id="A0AA95KKJ2"/>
<reference evidence="3" key="1">
    <citation type="journal article" date="2023" name="Int. J. Mol. Sci.">
        <title>Metagenomics Revealed a New Genus 'Candidatus Thiocaldithrix dubininis' gen. nov., sp. nov. and a New Species 'Candidatus Thiothrix putei' sp. nov. in the Family Thiotrichaceae, Some Members of Which Have Traits of Both Na+- and H+-Motive Energetics.</title>
        <authorList>
            <person name="Ravin N.V."/>
            <person name="Muntyan M.S."/>
            <person name="Smolyakov D.D."/>
            <person name="Rudenko T.S."/>
            <person name="Beletsky A.V."/>
            <person name="Mardanov A.V."/>
            <person name="Grabovich M.Y."/>
        </authorList>
    </citation>
    <scope>NUCLEOTIDE SEQUENCE</scope>
    <source>
        <strain evidence="3">GKL-01</strain>
    </source>
</reference>
<feature type="compositionally biased region" description="Low complexity" evidence="1">
    <location>
        <begin position="71"/>
        <end position="82"/>
    </location>
</feature>
<dbReference type="Proteomes" id="UP001300672">
    <property type="component" value="Chromosome"/>
</dbReference>
<evidence type="ECO:0000256" key="1">
    <source>
        <dbReference type="SAM" id="MobiDB-lite"/>
    </source>
</evidence>
<feature type="transmembrane region" description="Helical" evidence="2">
    <location>
        <begin position="12"/>
        <end position="33"/>
    </location>
</feature>
<evidence type="ECO:0000313" key="3">
    <source>
        <dbReference type="EMBL" id="WGZ91008.1"/>
    </source>
</evidence>
<feature type="region of interest" description="Disordered" evidence="1">
    <location>
        <begin position="71"/>
        <end position="97"/>
    </location>
</feature>
<name>A0AA95KKJ2_9GAMM</name>
<organism evidence="3">
    <name type="scientific">Candidatus Thiocaldithrix dubininis</name>
    <dbReference type="NCBI Taxonomy" id="3080823"/>
    <lineage>
        <taxon>Bacteria</taxon>
        <taxon>Pseudomonadati</taxon>
        <taxon>Pseudomonadota</taxon>
        <taxon>Gammaproteobacteria</taxon>
        <taxon>Thiotrichales</taxon>
        <taxon>Thiotrichaceae</taxon>
        <taxon>Candidatus Thiocaldithrix</taxon>
    </lineage>
</organism>
<reference evidence="3" key="2">
    <citation type="submission" date="2023-04" db="EMBL/GenBank/DDBJ databases">
        <authorList>
            <person name="Beletskiy A.V."/>
            <person name="Mardanov A.V."/>
            <person name="Ravin N.V."/>
        </authorList>
    </citation>
    <scope>NUCLEOTIDE SEQUENCE</scope>
    <source>
        <strain evidence="3">GKL-01</strain>
    </source>
</reference>
<dbReference type="EMBL" id="CP124755">
    <property type="protein sequence ID" value="WGZ91008.1"/>
    <property type="molecule type" value="Genomic_DNA"/>
</dbReference>
<sequence length="200" mass="21717">MSQNHKSSINYFLQIVGLVICAFCLASSLAFLLSRYVLDVPNDNDDHLIALPPRVSPENDVLPIPTPDEPNVLSSSPVVTPVPQSPTIPPTKPEKLNGLIHTNLPTLLVAQPDKPKTRNASIHTKPFKTPSLPTKVQKHVKPSPPRATKRSAQFKAQVAKQHVNPTAKPLNGATPAPVPKAQSPRRPDFKTLEQSLGITL</sequence>
<evidence type="ECO:0000256" key="2">
    <source>
        <dbReference type="SAM" id="Phobius"/>
    </source>
</evidence>
<gene>
    <name evidence="3" type="ORF">QJT80_00725</name>
</gene>
<dbReference type="KEGG" id="tdu:QJT80_00725"/>